<keyword evidence="2" id="KW-1185">Reference proteome</keyword>
<dbReference type="EMBL" id="JBHEZX010000005">
    <property type="protein sequence ID" value="MFC1410497.1"/>
    <property type="molecule type" value="Genomic_DNA"/>
</dbReference>
<evidence type="ECO:0000313" key="1">
    <source>
        <dbReference type="EMBL" id="MFC1410497.1"/>
    </source>
</evidence>
<organism evidence="1 2">
    <name type="scientific">Streptacidiphilus alkalitolerans</name>
    <dbReference type="NCBI Taxonomy" id="3342712"/>
    <lineage>
        <taxon>Bacteria</taxon>
        <taxon>Bacillati</taxon>
        <taxon>Actinomycetota</taxon>
        <taxon>Actinomycetes</taxon>
        <taxon>Kitasatosporales</taxon>
        <taxon>Streptomycetaceae</taxon>
        <taxon>Streptacidiphilus</taxon>
    </lineage>
</organism>
<dbReference type="Proteomes" id="UP001592582">
    <property type="component" value="Unassembled WGS sequence"/>
</dbReference>
<sequence>MRDIRAKFACASVQDFGSNRPAAVEFTAVYDATTEENARFTKATPSGKISMTVDNPDAVFEPGAYYHVTFTKVE</sequence>
<proteinExistence type="predicted"/>
<accession>A0ABV6VA78</accession>
<gene>
    <name evidence="1" type="ORF">ACEZDG_14605</name>
</gene>
<protein>
    <submittedName>
        <fullName evidence="1">Uncharacterized protein</fullName>
    </submittedName>
</protein>
<name>A0ABV6VA78_9ACTN</name>
<comment type="caution">
    <text evidence="1">The sequence shown here is derived from an EMBL/GenBank/DDBJ whole genome shotgun (WGS) entry which is preliminary data.</text>
</comment>
<evidence type="ECO:0000313" key="2">
    <source>
        <dbReference type="Proteomes" id="UP001592582"/>
    </source>
</evidence>
<reference evidence="1 2" key="1">
    <citation type="submission" date="2024-09" db="EMBL/GenBank/DDBJ databases">
        <authorList>
            <person name="Lee S.D."/>
        </authorList>
    </citation>
    <scope>NUCLEOTIDE SEQUENCE [LARGE SCALE GENOMIC DNA]</scope>
    <source>
        <strain evidence="1 2">N1-1</strain>
    </source>
</reference>